<dbReference type="InterPro" id="IPR014729">
    <property type="entry name" value="Rossmann-like_a/b/a_fold"/>
</dbReference>
<organism evidence="10 11">
    <name type="scientific">Amycolatopsis minnesotensis</name>
    <dbReference type="NCBI Taxonomy" id="337894"/>
    <lineage>
        <taxon>Bacteria</taxon>
        <taxon>Bacillati</taxon>
        <taxon>Actinomycetota</taxon>
        <taxon>Actinomycetes</taxon>
        <taxon>Pseudonocardiales</taxon>
        <taxon>Pseudonocardiaceae</taxon>
        <taxon>Amycolatopsis</taxon>
    </lineage>
</organism>
<dbReference type="InterPro" id="IPR001962">
    <property type="entry name" value="Asn_synthase"/>
</dbReference>
<dbReference type="CDD" id="cd00712">
    <property type="entry name" value="AsnB"/>
    <property type="match status" value="1"/>
</dbReference>
<evidence type="ECO:0000256" key="2">
    <source>
        <dbReference type="ARBA" id="ARBA00005752"/>
    </source>
</evidence>
<dbReference type="CDD" id="cd01991">
    <property type="entry name" value="Asn_synthase_B_C"/>
    <property type="match status" value="1"/>
</dbReference>
<comment type="similarity">
    <text evidence="2">Belongs to the asparagine synthetase family.</text>
</comment>
<evidence type="ECO:0000313" key="11">
    <source>
        <dbReference type="Proteomes" id="UP001501116"/>
    </source>
</evidence>
<dbReference type="NCBIfam" id="TIGR01536">
    <property type="entry name" value="asn_synth_AEB"/>
    <property type="match status" value="1"/>
</dbReference>
<dbReference type="InterPro" id="IPR029055">
    <property type="entry name" value="Ntn_hydrolases_N"/>
</dbReference>
<evidence type="ECO:0000256" key="4">
    <source>
        <dbReference type="ARBA" id="ARBA00022741"/>
    </source>
</evidence>
<keyword evidence="6" id="KW-0061">Asparagine biosynthesis</keyword>
<keyword evidence="5" id="KW-0067">ATP-binding</keyword>
<comment type="catalytic activity">
    <reaction evidence="8">
        <text>L-aspartate + L-glutamine + ATP + H2O = L-asparagine + L-glutamate + AMP + diphosphate + H(+)</text>
        <dbReference type="Rhea" id="RHEA:12228"/>
        <dbReference type="ChEBI" id="CHEBI:15377"/>
        <dbReference type="ChEBI" id="CHEBI:15378"/>
        <dbReference type="ChEBI" id="CHEBI:29985"/>
        <dbReference type="ChEBI" id="CHEBI:29991"/>
        <dbReference type="ChEBI" id="CHEBI:30616"/>
        <dbReference type="ChEBI" id="CHEBI:33019"/>
        <dbReference type="ChEBI" id="CHEBI:58048"/>
        <dbReference type="ChEBI" id="CHEBI:58359"/>
        <dbReference type="ChEBI" id="CHEBI:456215"/>
        <dbReference type="EC" id="6.3.5.4"/>
    </reaction>
</comment>
<dbReference type="Pfam" id="PF00733">
    <property type="entry name" value="Asn_synthase"/>
    <property type="match status" value="1"/>
</dbReference>
<evidence type="ECO:0000256" key="5">
    <source>
        <dbReference type="ARBA" id="ARBA00022840"/>
    </source>
</evidence>
<dbReference type="SUPFAM" id="SSF56235">
    <property type="entry name" value="N-terminal nucleophile aminohydrolases (Ntn hydrolases)"/>
    <property type="match status" value="1"/>
</dbReference>
<keyword evidence="4" id="KW-0547">Nucleotide-binding</keyword>
<evidence type="ECO:0000256" key="8">
    <source>
        <dbReference type="ARBA" id="ARBA00048741"/>
    </source>
</evidence>
<protein>
    <recommendedName>
        <fullName evidence="3">asparagine synthase (glutamine-hydrolyzing)</fullName>
        <ecNumber evidence="3">6.3.5.4</ecNumber>
    </recommendedName>
</protein>
<proteinExistence type="inferred from homology"/>
<evidence type="ECO:0000259" key="9">
    <source>
        <dbReference type="PROSITE" id="PS51278"/>
    </source>
</evidence>
<dbReference type="InterPro" id="IPR017932">
    <property type="entry name" value="GATase_2_dom"/>
</dbReference>
<evidence type="ECO:0000256" key="6">
    <source>
        <dbReference type="ARBA" id="ARBA00022888"/>
    </source>
</evidence>
<dbReference type="Gene3D" id="3.60.20.10">
    <property type="entry name" value="Glutamine Phosphoribosylpyrophosphate, subunit 1, domain 1"/>
    <property type="match status" value="1"/>
</dbReference>
<dbReference type="PROSITE" id="PS51278">
    <property type="entry name" value="GATASE_TYPE_2"/>
    <property type="match status" value="1"/>
</dbReference>
<evidence type="ECO:0000313" key="10">
    <source>
        <dbReference type="EMBL" id="GAA1939229.1"/>
    </source>
</evidence>
<dbReference type="RefSeq" id="WP_344412456.1">
    <property type="nucleotide sequence ID" value="NZ_BAAANN010000001.1"/>
</dbReference>
<evidence type="ECO:0000256" key="3">
    <source>
        <dbReference type="ARBA" id="ARBA00012737"/>
    </source>
</evidence>
<feature type="domain" description="Glutamine amidotransferase type-2" evidence="9">
    <location>
        <begin position="2"/>
        <end position="218"/>
    </location>
</feature>
<sequence length="623" mass="68992">MCGIVGWVDFERDLTAETGAVRRMTDTMAYRGPDDEGVWVRRQIALGHRRLAVIDIAGGRQPMWTPERSPDGDPLAVLTYSGEVYNFAELREELKTLGHRFETRSDTEVVLRAYLQWGTGCAARFNGMFAFALWDTRSEELVLVRDRLGVKPLYYYPTAHGALFGSEAKAVLANPLATAEMDLDGLRDTLATARVPGRTPLRNLFEVKPGHIVRVSRGGIREHRYWALETRPHTDGVEDTVANVRALLEDIVARQMVADVPLCTLLSGGLDSSALTALAQRGLTAAGAGRVRTYSVDFAGQTDNFRPEEFREAPDSPFAAELVAHAGTDHREILLDTTKLVDPGVRDAVRRAWDLPYGIGDHDPSLYLLFQAVREASTVALSGEAADEVFGGYLWFHEPKAVEASTFPWHAMSPAPVELVATAFLDRDLTAALDLGTYIADTYADAVHQVEHLPGEDLLERRMRTSSHLHITRWLQMMLDRKDRMSMASGLEVRVPFCDHRLVDYVYNAPWSMKTFDGKEKSLLRAATADLLPRSIAERRKAPYPSTQDIGYDTAINSELGKIVAEPGSPAFGLLDLDAVDAHLAKPITRAYSMIERSAFTEPVVRLNAALALHDVRLVGMPA</sequence>
<keyword evidence="7" id="KW-0315">Glutamine amidotransferase</keyword>
<keyword evidence="6" id="KW-0028">Amino-acid biosynthesis</keyword>
<dbReference type="Proteomes" id="UP001501116">
    <property type="component" value="Unassembled WGS sequence"/>
</dbReference>
<dbReference type="SUPFAM" id="SSF52402">
    <property type="entry name" value="Adenine nucleotide alpha hydrolases-like"/>
    <property type="match status" value="1"/>
</dbReference>
<dbReference type="PANTHER" id="PTHR43284:SF1">
    <property type="entry name" value="ASPARAGINE SYNTHETASE"/>
    <property type="match status" value="1"/>
</dbReference>
<dbReference type="Pfam" id="PF13522">
    <property type="entry name" value="GATase_6"/>
    <property type="match status" value="1"/>
</dbReference>
<dbReference type="PIRSF" id="PIRSF001589">
    <property type="entry name" value="Asn_synthetase_glu-h"/>
    <property type="match status" value="1"/>
</dbReference>
<accession>A0ABP5BBZ1</accession>
<dbReference type="InterPro" id="IPR033738">
    <property type="entry name" value="AsnB_N"/>
</dbReference>
<dbReference type="EC" id="6.3.5.4" evidence="3"/>
<evidence type="ECO:0000256" key="7">
    <source>
        <dbReference type="ARBA" id="ARBA00022962"/>
    </source>
</evidence>
<name>A0ABP5BBZ1_9PSEU</name>
<comment type="pathway">
    <text evidence="1">Amino-acid biosynthesis; L-asparagine biosynthesis; L-asparagine from L-aspartate (L-Gln route): step 1/1.</text>
</comment>
<dbReference type="PANTHER" id="PTHR43284">
    <property type="entry name" value="ASPARAGINE SYNTHETASE (GLUTAMINE-HYDROLYZING)"/>
    <property type="match status" value="1"/>
</dbReference>
<dbReference type="InterPro" id="IPR051786">
    <property type="entry name" value="ASN_synthetase/amidase"/>
</dbReference>
<dbReference type="EMBL" id="BAAANN010000001">
    <property type="protein sequence ID" value="GAA1939229.1"/>
    <property type="molecule type" value="Genomic_DNA"/>
</dbReference>
<gene>
    <name evidence="10" type="primary">asnB_1</name>
    <name evidence="10" type="ORF">GCM10009754_02900</name>
</gene>
<reference evidence="11" key="1">
    <citation type="journal article" date="2019" name="Int. J. Syst. Evol. Microbiol.">
        <title>The Global Catalogue of Microorganisms (GCM) 10K type strain sequencing project: providing services to taxonomists for standard genome sequencing and annotation.</title>
        <authorList>
            <consortium name="The Broad Institute Genomics Platform"/>
            <consortium name="The Broad Institute Genome Sequencing Center for Infectious Disease"/>
            <person name="Wu L."/>
            <person name="Ma J."/>
        </authorList>
    </citation>
    <scope>NUCLEOTIDE SEQUENCE [LARGE SCALE GENOMIC DNA]</scope>
    <source>
        <strain evidence="11">JCM 14545</strain>
    </source>
</reference>
<dbReference type="Gene3D" id="3.40.50.620">
    <property type="entry name" value="HUPs"/>
    <property type="match status" value="1"/>
</dbReference>
<keyword evidence="11" id="KW-1185">Reference proteome</keyword>
<comment type="caution">
    <text evidence="10">The sequence shown here is derived from an EMBL/GenBank/DDBJ whole genome shotgun (WGS) entry which is preliminary data.</text>
</comment>
<dbReference type="InterPro" id="IPR006426">
    <property type="entry name" value="Asn_synth_AEB"/>
</dbReference>
<evidence type="ECO:0000256" key="1">
    <source>
        <dbReference type="ARBA" id="ARBA00005187"/>
    </source>
</evidence>